<dbReference type="AlphaFoldDB" id="A0A368Y8L5"/>
<feature type="transmembrane region" description="Helical" evidence="1">
    <location>
        <begin position="170"/>
        <end position="190"/>
    </location>
</feature>
<dbReference type="PANTHER" id="PTHR23028:SF53">
    <property type="entry name" value="ACYL_TRANSF_3 DOMAIN-CONTAINING PROTEIN"/>
    <property type="match status" value="1"/>
</dbReference>
<feature type="transmembrane region" description="Helical" evidence="1">
    <location>
        <begin position="220"/>
        <end position="241"/>
    </location>
</feature>
<protein>
    <submittedName>
        <fullName evidence="4">Peptidoglycan/LPS O-acetylase OafA/YrhL</fullName>
    </submittedName>
</protein>
<evidence type="ECO:0000259" key="3">
    <source>
        <dbReference type="Pfam" id="PF19040"/>
    </source>
</evidence>
<dbReference type="Proteomes" id="UP000252884">
    <property type="component" value="Unassembled WGS sequence"/>
</dbReference>
<feature type="transmembrane region" description="Helical" evidence="1">
    <location>
        <begin position="112"/>
        <end position="132"/>
    </location>
</feature>
<feature type="transmembrane region" description="Helical" evidence="1">
    <location>
        <begin position="22"/>
        <end position="41"/>
    </location>
</feature>
<dbReference type="GO" id="GO:0009103">
    <property type="term" value="P:lipopolysaccharide biosynthetic process"/>
    <property type="evidence" value="ECO:0007669"/>
    <property type="project" value="TreeGrafter"/>
</dbReference>
<evidence type="ECO:0000256" key="1">
    <source>
        <dbReference type="SAM" id="Phobius"/>
    </source>
</evidence>
<feature type="transmembrane region" description="Helical" evidence="1">
    <location>
        <begin position="196"/>
        <end position="215"/>
    </location>
</feature>
<feature type="transmembrane region" description="Helical" evidence="1">
    <location>
        <begin position="300"/>
        <end position="321"/>
    </location>
</feature>
<dbReference type="Pfam" id="PF01757">
    <property type="entry name" value="Acyl_transf_3"/>
    <property type="match status" value="1"/>
</dbReference>
<feature type="transmembrane region" description="Helical" evidence="1">
    <location>
        <begin position="138"/>
        <end position="158"/>
    </location>
</feature>
<dbReference type="Pfam" id="PF19040">
    <property type="entry name" value="SGNH"/>
    <property type="match status" value="1"/>
</dbReference>
<evidence type="ECO:0000313" key="5">
    <source>
        <dbReference type="Proteomes" id="UP000252884"/>
    </source>
</evidence>
<feature type="transmembrane region" description="Helical" evidence="1">
    <location>
        <begin position="48"/>
        <end position="67"/>
    </location>
</feature>
<keyword evidence="5" id="KW-1185">Reference proteome</keyword>
<gene>
    <name evidence="4" type="ORF">DES41_1011150</name>
</gene>
<keyword evidence="1" id="KW-1133">Transmembrane helix</keyword>
<proteinExistence type="predicted"/>
<dbReference type="GO" id="GO:0016747">
    <property type="term" value="F:acyltransferase activity, transferring groups other than amino-acyl groups"/>
    <property type="evidence" value="ECO:0007669"/>
    <property type="project" value="InterPro"/>
</dbReference>
<feature type="transmembrane region" description="Helical" evidence="1">
    <location>
        <begin position="87"/>
        <end position="105"/>
    </location>
</feature>
<organism evidence="4 5">
    <name type="scientific">Pseudorhodoferax soli</name>
    <dbReference type="NCBI Taxonomy" id="545864"/>
    <lineage>
        <taxon>Bacteria</taxon>
        <taxon>Pseudomonadati</taxon>
        <taxon>Pseudomonadota</taxon>
        <taxon>Betaproteobacteria</taxon>
        <taxon>Burkholderiales</taxon>
        <taxon>Comamonadaceae</taxon>
    </lineage>
</organism>
<dbReference type="InterPro" id="IPR043968">
    <property type="entry name" value="SGNH"/>
</dbReference>
<sequence length="593" mass="65851">MTELAEGRFNLIAFYERRARRILPALFLVLAASAPLAWWLLSPRDLKDFSQGLVAIVFSVSNVLFWLKSDYFSRAAEYNALLHTWSLGVEEQFYIFFPLILAFFWSVSRRSLVYCLAAAALGSLLLAQYWLLRDPMGAFFLLPFRAWELLGGALAALTAHKWREAFSSRWGREVLTMVGMLLLLGAVTLFRRTTPFPGGWALVPVCGTLLIILFADRHTLVGSVLCAKPVVWVGLVSYSAYLWHVPIFSLTRYAGTGEPHVTVMLFLCFATILLAWATWRFVEVPFRSKSFVQSSGIFKFAGAGFVLFFVFGFAGHLSGGFERLKLTDEHRKVLATAASSPMRKKCHAEGADFGPVGDACKYHGGLAQTAVFGDSHAVELAYALADALRAKDLAIAHFSFSGCVPALGRSLTGELVHCSVWTKQAVDYIASQQEITNVVVSYRIHAALFGDHEGIYPAIPDAVGESERALRWKSYVAALQVFLDHGKNVVLVLQAPELPKRIDEMIMRSREPLAVVSGISREWWDLRTRYVREHLSDIPAAVKIVDPTALFCDALRCVAADDGQAFYFDDDHPSVAGARVIATEVVRFDLPGF</sequence>
<name>A0A368Y8L5_9BURK</name>
<accession>A0A368Y8L5</accession>
<dbReference type="InterPro" id="IPR002656">
    <property type="entry name" value="Acyl_transf_3_dom"/>
</dbReference>
<evidence type="ECO:0000313" key="4">
    <source>
        <dbReference type="EMBL" id="RCW76542.1"/>
    </source>
</evidence>
<keyword evidence="1" id="KW-0472">Membrane</keyword>
<dbReference type="EMBL" id="QPJK01000001">
    <property type="protein sequence ID" value="RCW76542.1"/>
    <property type="molecule type" value="Genomic_DNA"/>
</dbReference>
<dbReference type="GO" id="GO:0016020">
    <property type="term" value="C:membrane"/>
    <property type="evidence" value="ECO:0007669"/>
    <property type="project" value="TreeGrafter"/>
</dbReference>
<reference evidence="4 5" key="1">
    <citation type="submission" date="2018-07" db="EMBL/GenBank/DDBJ databases">
        <title>Genomic Encyclopedia of Type Strains, Phase IV (KMG-IV): sequencing the most valuable type-strain genomes for metagenomic binning, comparative biology and taxonomic classification.</title>
        <authorList>
            <person name="Goeker M."/>
        </authorList>
    </citation>
    <scope>NUCLEOTIDE SEQUENCE [LARGE SCALE GENOMIC DNA]</scope>
    <source>
        <strain evidence="4 5">DSM 21634</strain>
    </source>
</reference>
<keyword evidence="1" id="KW-0812">Transmembrane</keyword>
<feature type="domain" description="SGNH" evidence="3">
    <location>
        <begin position="346"/>
        <end position="585"/>
    </location>
</feature>
<dbReference type="InterPro" id="IPR050879">
    <property type="entry name" value="Acyltransferase_3"/>
</dbReference>
<feature type="transmembrane region" description="Helical" evidence="1">
    <location>
        <begin position="261"/>
        <end position="279"/>
    </location>
</feature>
<dbReference type="PANTHER" id="PTHR23028">
    <property type="entry name" value="ACETYLTRANSFERASE"/>
    <property type="match status" value="1"/>
</dbReference>
<evidence type="ECO:0000259" key="2">
    <source>
        <dbReference type="Pfam" id="PF01757"/>
    </source>
</evidence>
<comment type="caution">
    <text evidence="4">The sequence shown here is derived from an EMBL/GenBank/DDBJ whole genome shotgun (WGS) entry which is preliminary data.</text>
</comment>
<feature type="domain" description="Acyltransferase 3" evidence="2">
    <location>
        <begin position="6"/>
        <end position="280"/>
    </location>
</feature>